<evidence type="ECO:0000256" key="2">
    <source>
        <dbReference type="ARBA" id="ARBA00007617"/>
    </source>
</evidence>
<dbReference type="GO" id="GO:0006606">
    <property type="term" value="P:protein import into nucleus"/>
    <property type="evidence" value="ECO:0007669"/>
    <property type="project" value="TreeGrafter"/>
</dbReference>
<comment type="caution">
    <text evidence="14">The sequence shown here is derived from an EMBL/GenBank/DDBJ whole genome shotgun (WGS) entry which is preliminary data.</text>
</comment>
<dbReference type="PANTHER" id="PTHR13003">
    <property type="entry name" value="NUP107-RELATED"/>
    <property type="match status" value="1"/>
</dbReference>
<feature type="compositionally biased region" description="Basic and acidic residues" evidence="12">
    <location>
        <begin position="89"/>
        <end position="100"/>
    </location>
</feature>
<keyword evidence="3 10" id="KW-0813">Transport</keyword>
<dbReference type="InterPro" id="IPR037202">
    <property type="entry name" value="ESCRT_assembly_dom"/>
</dbReference>
<dbReference type="Pfam" id="PF04121">
    <property type="entry name" value="Nup84_Nup100"/>
    <property type="match status" value="1"/>
</dbReference>
<dbReference type="InterPro" id="IPR029012">
    <property type="entry name" value="Helix_hairpin_bin_sf"/>
</dbReference>
<accession>A0A367LAJ8</accession>
<proteinExistence type="inferred from homology"/>
<gene>
    <name evidence="14" type="ORF">L249_7333</name>
</gene>
<keyword evidence="8 11" id="KW-0906">Nuclear pore complex</keyword>
<reference evidence="14 15" key="1">
    <citation type="journal article" date="2015" name="BMC Genomics">
        <title>Insights from the genome of Ophiocordyceps polyrhachis-furcata to pathogenicity and host specificity in insect fungi.</title>
        <authorList>
            <person name="Wichadakul D."/>
            <person name="Kobmoo N."/>
            <person name="Ingsriswang S."/>
            <person name="Tangphatsornruang S."/>
            <person name="Chantasingh D."/>
            <person name="Luangsa-ard J.J."/>
            <person name="Eurwilaichitr L."/>
        </authorList>
    </citation>
    <scope>NUCLEOTIDE SEQUENCE [LARGE SCALE GENOMIC DNA]</scope>
    <source>
        <strain evidence="14 15">BCC 54312</strain>
    </source>
</reference>
<dbReference type="GO" id="GO:0006406">
    <property type="term" value="P:mRNA export from nucleus"/>
    <property type="evidence" value="ECO:0007669"/>
    <property type="project" value="TreeGrafter"/>
</dbReference>
<dbReference type="EMBL" id="LKCN02000010">
    <property type="protein sequence ID" value="RCI11441.1"/>
    <property type="molecule type" value="Genomic_DNA"/>
</dbReference>
<comment type="subunit">
    <text evidence="11">Part of the nuclear pore complex (NPC).</text>
</comment>
<dbReference type="PROSITE" id="PS51314">
    <property type="entry name" value="VPS37_C"/>
    <property type="match status" value="1"/>
</dbReference>
<evidence type="ECO:0000256" key="3">
    <source>
        <dbReference type="ARBA" id="ARBA00022448"/>
    </source>
</evidence>
<evidence type="ECO:0000256" key="1">
    <source>
        <dbReference type="ARBA" id="ARBA00004177"/>
    </source>
</evidence>
<dbReference type="InterPro" id="IPR009851">
    <property type="entry name" value="Mod_r"/>
</dbReference>
<evidence type="ECO:0000259" key="13">
    <source>
        <dbReference type="PROSITE" id="PS51314"/>
    </source>
</evidence>
<dbReference type="Proteomes" id="UP000253664">
    <property type="component" value="Unassembled WGS sequence"/>
</dbReference>
<dbReference type="Gene3D" id="1.20.190.50">
    <property type="match status" value="1"/>
</dbReference>
<dbReference type="Pfam" id="PF07200">
    <property type="entry name" value="Mod_r"/>
    <property type="match status" value="1"/>
</dbReference>
<organism evidence="14 15">
    <name type="scientific">Ophiocordyceps polyrhachis-furcata BCC 54312</name>
    <dbReference type="NCBI Taxonomy" id="1330021"/>
    <lineage>
        <taxon>Eukaryota</taxon>
        <taxon>Fungi</taxon>
        <taxon>Dikarya</taxon>
        <taxon>Ascomycota</taxon>
        <taxon>Pezizomycotina</taxon>
        <taxon>Sordariomycetes</taxon>
        <taxon>Hypocreomycetidae</taxon>
        <taxon>Hypocreales</taxon>
        <taxon>Ophiocordycipitaceae</taxon>
        <taxon>Ophiocordyceps</taxon>
    </lineage>
</organism>
<keyword evidence="15" id="KW-1185">Reference proteome</keyword>
<keyword evidence="11" id="KW-0472">Membrane</keyword>
<dbReference type="GO" id="GO:0072666">
    <property type="term" value="P:establishment of protein localization to vacuole"/>
    <property type="evidence" value="ECO:0007669"/>
    <property type="project" value="UniProtKB-ARBA"/>
</dbReference>
<name>A0A367LAJ8_9HYPO</name>
<keyword evidence="4" id="KW-0967">Endosome</keyword>
<dbReference type="AlphaFoldDB" id="A0A367LAJ8"/>
<dbReference type="GO" id="GO:0000813">
    <property type="term" value="C:ESCRT I complex"/>
    <property type="evidence" value="ECO:0007669"/>
    <property type="project" value="UniProtKB-ARBA"/>
</dbReference>
<dbReference type="GO" id="GO:0000973">
    <property type="term" value="P:post-transcriptional tethering of RNA polymerase II gene DNA at nuclear periphery"/>
    <property type="evidence" value="ECO:0007669"/>
    <property type="project" value="TreeGrafter"/>
</dbReference>
<comment type="function">
    <text evidence="11">Functions as a component of the nuclear pore complex (NPC).</text>
</comment>
<evidence type="ECO:0000313" key="14">
    <source>
        <dbReference type="EMBL" id="RCI11441.1"/>
    </source>
</evidence>
<dbReference type="GO" id="GO:0017056">
    <property type="term" value="F:structural constituent of nuclear pore"/>
    <property type="evidence" value="ECO:0007669"/>
    <property type="project" value="UniProtKB-UniRule"/>
</dbReference>
<comment type="similarity">
    <text evidence="2">Belongs to the VPS37 family.</text>
</comment>
<dbReference type="PANTHER" id="PTHR13003:SF2">
    <property type="entry name" value="NUCLEAR PORE COMPLEX PROTEIN NUP107"/>
    <property type="match status" value="1"/>
</dbReference>
<feature type="region of interest" description="Disordered" evidence="12">
    <location>
        <begin position="66"/>
        <end position="100"/>
    </location>
</feature>
<keyword evidence="9 11" id="KW-0539">Nucleus</keyword>
<feature type="domain" description="VPS37 C-terminal" evidence="13">
    <location>
        <begin position="1051"/>
        <end position="1144"/>
    </location>
</feature>
<evidence type="ECO:0000256" key="5">
    <source>
        <dbReference type="ARBA" id="ARBA00022816"/>
    </source>
</evidence>
<evidence type="ECO:0000256" key="6">
    <source>
        <dbReference type="ARBA" id="ARBA00022927"/>
    </source>
</evidence>
<evidence type="ECO:0000256" key="7">
    <source>
        <dbReference type="ARBA" id="ARBA00023010"/>
    </source>
</evidence>
<dbReference type="GO" id="GO:0043162">
    <property type="term" value="P:ubiquitin-dependent protein catabolic process via the multivesicular body sorting pathway"/>
    <property type="evidence" value="ECO:0007669"/>
    <property type="project" value="UniProtKB-ARBA"/>
</dbReference>
<keyword evidence="6 10" id="KW-0653">Protein transport</keyword>
<evidence type="ECO:0000256" key="9">
    <source>
        <dbReference type="ARBA" id="ARBA00023242"/>
    </source>
</evidence>
<dbReference type="OrthoDB" id="3098at2759"/>
<evidence type="ECO:0000256" key="10">
    <source>
        <dbReference type="PROSITE-ProRule" id="PRU00646"/>
    </source>
</evidence>
<comment type="similarity">
    <text evidence="11">Belongs to the nucleoporin Nup84/Nup107 family.</text>
</comment>
<dbReference type="Gene3D" id="1.10.287.660">
    <property type="entry name" value="Helix hairpin bin"/>
    <property type="match status" value="1"/>
</dbReference>
<feature type="region of interest" description="Disordered" evidence="12">
    <location>
        <begin position="909"/>
        <end position="970"/>
    </location>
</feature>
<dbReference type="SUPFAM" id="SSF140111">
    <property type="entry name" value="Endosomal sorting complex assembly domain"/>
    <property type="match status" value="1"/>
</dbReference>
<evidence type="ECO:0000256" key="12">
    <source>
        <dbReference type="SAM" id="MobiDB-lite"/>
    </source>
</evidence>
<dbReference type="InterPro" id="IPR007252">
    <property type="entry name" value="Nup84/Nup107"/>
</dbReference>
<keyword evidence="7 11" id="KW-0811">Translocation</keyword>
<dbReference type="GO" id="GO:0031080">
    <property type="term" value="C:nuclear pore outer ring"/>
    <property type="evidence" value="ECO:0007669"/>
    <property type="project" value="TreeGrafter"/>
</dbReference>
<dbReference type="Gene3D" id="1.10.3450.20">
    <property type="match status" value="1"/>
</dbReference>
<keyword evidence="5" id="KW-0509">mRNA transport</keyword>
<evidence type="ECO:0000256" key="11">
    <source>
        <dbReference type="RuleBase" id="RU365072"/>
    </source>
</evidence>
<protein>
    <recommendedName>
        <fullName evidence="11">Nuclear pore complex protein</fullName>
    </recommendedName>
</protein>
<comment type="subcellular location">
    <subcellularLocation>
        <location evidence="1">Endosome</location>
    </subcellularLocation>
    <subcellularLocation>
        <location evidence="11">Nucleus</location>
        <location evidence="11">Nuclear pore complex</location>
    </subcellularLocation>
    <subcellularLocation>
        <location evidence="11">Nucleus membrane</location>
    </subcellularLocation>
</comment>
<evidence type="ECO:0000256" key="8">
    <source>
        <dbReference type="ARBA" id="ARBA00023132"/>
    </source>
</evidence>
<dbReference type="GO" id="GO:0031965">
    <property type="term" value="C:nuclear membrane"/>
    <property type="evidence" value="ECO:0007669"/>
    <property type="project" value="UniProtKB-SubCell"/>
</dbReference>
<evidence type="ECO:0000256" key="4">
    <source>
        <dbReference type="ARBA" id="ARBA00022753"/>
    </source>
</evidence>
<evidence type="ECO:0000313" key="15">
    <source>
        <dbReference type="Proteomes" id="UP000253664"/>
    </source>
</evidence>
<sequence length="1144" mass="128102">MESKREPRNVNGIQGTSSMAKITPGPLVEAFASALDGCIVPNLSATEKRAQILDLPRKFHESAIRRLMQKRPRRSRDGNDDVDMEVDEKDNTKAKSKQQEKVKMLEKEVQLWDLVRRLLPLRYSGSQTASSLFDVTAAQSKPLQASSLDVFVDADPVIKERRAVLQWLQTTAASGPDIDELARDLQQNADRGDIIAHGWLHTRSRIKLRKNITAWPYLLDKQDPSVAASHTNSDGSLLVTHLDPDAATRQVRKLEPQDEYFERAIWLGCFEHLRRGSSLETIRGWCHERTEMWRAISMSGILLSADGKDRLTEVPPKSLVVWRRMCLSLARNGGTDDYERAVYGLLSGDIPSVEKVAKGWDDYLFAHFNALVRSQIDTFLLGLCPPELTSKLAHAFPPTDAIQFRLDLDSAEKRLIATLESQKDTRGDALEPHKALQASLIANDLDRHLYEQARILVEDASNDPQSSLLPLDPLPMRPMMRGKDDFVREKFFRLEQHEGLRIVSHVCVLISLLRQLDEKEGISRFTLKFSGTDSALENIIAAYADFLQRANQKELIPLYCTVLKPPRRYEVLSWNMIKETDASRRMTQLKIMEKLGTSVLDFARTLAKLVFAQIEKSAGHVAETKPFSIIAPGPKHELLINPVFGADKGSAEISRMDEQIIRCLEWLFLVDTAWPELLHFGVKAYKFFFESRHLLATRSLMERVQFEAILETLNEEDVDNAMLDSVIFWARYLEQSGITGEKPEQVVTNARDYRDLENLAKALDCLDDVGSAMRNMPGISPADDKPWRNLGNDIKTMKERMGPLQKGWLLTSIEAGDTELHKLRQSYLPEVILAMLVGMYVAGTNLSRDNLLESMDLAVTIAQSDSDLAKSRALATAKSDKRAAGSSSKRMRQLGWSRGLWSVKRMAGLPPDIDAASTPPAPPPKSGSHDTSRIGTPAPLPAADDSLGDGAAKPFPQSDIGPDPGPGWLPALLRDKSAQHLTELLGSPSLLDALTHAPQAAHPTLSASHADLAHALSHNAQLATQLSTLATRLSRQRFSTQAQLLSTHALERQWRQKQSDMDLALAPFSPASLYQRLAQGVHEQVAVCHALEESFLDAETETDGPASEREVADWVRRYRDAKVQLYLRQERKERWDEGRVGGWR</sequence>
<dbReference type="STRING" id="1330021.A0A367LAJ8"/>